<comment type="subcellular location">
    <subcellularLocation>
        <location evidence="2">Cytoplasm</location>
    </subcellularLocation>
</comment>
<keyword evidence="6" id="KW-1185">Reference proteome</keyword>
<comment type="subunit">
    <text evidence="2">Interacts with 100S ribosomes.</text>
</comment>
<dbReference type="Pfam" id="PF16321">
    <property type="entry name" value="Ribosom_S30AE_C"/>
    <property type="match status" value="1"/>
</dbReference>
<dbReference type="InterPro" id="IPR034694">
    <property type="entry name" value="HPF_long/plastid"/>
</dbReference>
<name>D2MNS6_9FIRM</name>
<keyword evidence="3" id="KW-0175">Coiled coil</keyword>
<gene>
    <name evidence="5" type="primary">raiA</name>
    <name evidence="2" type="synonym">hpf</name>
    <name evidence="5" type="ORF">HMPREF9013_0609</name>
</gene>
<dbReference type="PANTHER" id="PTHR33231">
    <property type="entry name" value="30S RIBOSOMAL PROTEIN"/>
    <property type="match status" value="1"/>
</dbReference>
<organism evidence="5 6">
    <name type="scientific">Bulleidia extructa W1219</name>
    <dbReference type="NCBI Taxonomy" id="679192"/>
    <lineage>
        <taxon>Bacteria</taxon>
        <taxon>Bacillati</taxon>
        <taxon>Bacillota</taxon>
        <taxon>Erysipelotrichia</taxon>
        <taxon>Erysipelotrichales</taxon>
        <taxon>Erysipelotrichaceae</taxon>
        <taxon>Bulleidia</taxon>
    </lineage>
</organism>
<sequence>MRFEIVGKNVEITEAMRSQIEEKLTGLEKYLLVDGNTVARVVARVYPNSQKVEITIPTKVGTVRAEVIQDDFYAALDLAMDKLEDQIRRQKTRLSKRHREHLAKAFIDETVHEEENEVPVRTKIVQADKMSLDEAILQMELLGHSFYVYTDEETNKKAIVYQRDLGGYGLLEVQD</sequence>
<evidence type="ECO:0000313" key="5">
    <source>
        <dbReference type="EMBL" id="EFC05695.1"/>
    </source>
</evidence>
<dbReference type="NCBIfam" id="TIGR00741">
    <property type="entry name" value="yfiA"/>
    <property type="match status" value="1"/>
</dbReference>
<dbReference type="InterPro" id="IPR003489">
    <property type="entry name" value="RHF/RaiA"/>
</dbReference>
<evidence type="ECO:0000256" key="1">
    <source>
        <dbReference type="ARBA" id="ARBA00022845"/>
    </source>
</evidence>
<dbReference type="HAMAP" id="MF_00839">
    <property type="entry name" value="HPF"/>
    <property type="match status" value="1"/>
</dbReference>
<dbReference type="InterPro" id="IPR032528">
    <property type="entry name" value="Ribosom_S30AE_C"/>
</dbReference>
<dbReference type="AlphaFoldDB" id="D2MNS6"/>
<dbReference type="GO" id="GO:0043024">
    <property type="term" value="F:ribosomal small subunit binding"/>
    <property type="evidence" value="ECO:0007669"/>
    <property type="project" value="TreeGrafter"/>
</dbReference>
<dbReference type="Gene3D" id="3.30.160.100">
    <property type="entry name" value="Ribosome hibernation promotion factor-like"/>
    <property type="match status" value="1"/>
</dbReference>
<feature type="coiled-coil region" evidence="3">
    <location>
        <begin position="73"/>
        <end position="100"/>
    </location>
</feature>
<dbReference type="STRING" id="679192.HMPREF9013_0609"/>
<dbReference type="Pfam" id="PF02482">
    <property type="entry name" value="Ribosomal_S30AE"/>
    <property type="match status" value="1"/>
</dbReference>
<evidence type="ECO:0000256" key="2">
    <source>
        <dbReference type="HAMAP-Rule" id="MF_00839"/>
    </source>
</evidence>
<evidence type="ECO:0000259" key="4">
    <source>
        <dbReference type="Pfam" id="PF16321"/>
    </source>
</evidence>
<dbReference type="PANTHER" id="PTHR33231:SF1">
    <property type="entry name" value="30S RIBOSOMAL PROTEIN"/>
    <property type="match status" value="1"/>
</dbReference>
<proteinExistence type="inferred from homology"/>
<reference evidence="6" key="1">
    <citation type="submission" date="2009-12" db="EMBL/GenBank/DDBJ databases">
        <title>Sequence of Clostridiales genomosp. BVAB3 str. UPII9-5.</title>
        <authorList>
            <person name="Madupu R."/>
            <person name="Durkin A.S."/>
            <person name="Torralba M."/>
            <person name="Methe B."/>
            <person name="Sutton G.G."/>
            <person name="Strausberg R.L."/>
            <person name="Nelson K.E."/>
        </authorList>
    </citation>
    <scope>NUCLEOTIDE SEQUENCE [LARGE SCALE GENOMIC DNA]</scope>
    <source>
        <strain evidence="6">W1219</strain>
    </source>
</reference>
<dbReference type="OrthoDB" id="9794975at2"/>
<dbReference type="GO" id="GO:0045900">
    <property type="term" value="P:negative regulation of translational elongation"/>
    <property type="evidence" value="ECO:0007669"/>
    <property type="project" value="TreeGrafter"/>
</dbReference>
<dbReference type="eggNOG" id="COG1544">
    <property type="taxonomic scope" value="Bacteria"/>
</dbReference>
<dbReference type="InterPro" id="IPR050574">
    <property type="entry name" value="HPF/YfiA_ribosome-assoc"/>
</dbReference>
<dbReference type="Gene3D" id="3.30.505.50">
    <property type="entry name" value="Sigma 54 modulation/S30EA ribosomal protein, C-terminal domain"/>
    <property type="match status" value="1"/>
</dbReference>
<dbReference type="Proteomes" id="UP000005017">
    <property type="component" value="Unassembled WGS sequence"/>
</dbReference>
<comment type="function">
    <text evidence="2">Required for dimerization of active 70S ribosomes into 100S ribosomes in stationary phase; 100S ribosomes are translationally inactive and sometimes present during exponential growth.</text>
</comment>
<comment type="similarity">
    <text evidence="2">Belongs to the HPF/YfiA ribosome-associated protein family. Long HPF subfamily.</text>
</comment>
<dbReference type="EMBL" id="ADFR01000007">
    <property type="protein sequence ID" value="EFC05695.1"/>
    <property type="molecule type" value="Genomic_DNA"/>
</dbReference>
<dbReference type="CDD" id="cd00552">
    <property type="entry name" value="RaiA"/>
    <property type="match status" value="1"/>
</dbReference>
<comment type="caution">
    <text evidence="5">The sequence shown here is derived from an EMBL/GenBank/DDBJ whole genome shotgun (WGS) entry which is preliminary data.</text>
</comment>
<dbReference type="GO" id="GO:0022627">
    <property type="term" value="C:cytosolic small ribosomal subunit"/>
    <property type="evidence" value="ECO:0007669"/>
    <property type="project" value="TreeGrafter"/>
</dbReference>
<feature type="domain" description="Sigma 54 modulation/S30EA ribosomal protein C-terminal" evidence="4">
    <location>
        <begin position="120"/>
        <end position="170"/>
    </location>
</feature>
<accession>D2MNS6</accession>
<evidence type="ECO:0000313" key="6">
    <source>
        <dbReference type="Proteomes" id="UP000005017"/>
    </source>
</evidence>
<protein>
    <recommendedName>
        <fullName evidence="2">Ribosome hibernation promoting factor</fullName>
        <shortName evidence="2">HPF</shortName>
    </recommendedName>
</protein>
<evidence type="ECO:0000256" key="3">
    <source>
        <dbReference type="SAM" id="Coils"/>
    </source>
</evidence>
<keyword evidence="1 2" id="KW-0810">Translation regulation</keyword>
<dbReference type="InterPro" id="IPR036567">
    <property type="entry name" value="RHF-like"/>
</dbReference>
<dbReference type="SUPFAM" id="SSF69754">
    <property type="entry name" value="Ribosome binding protein Y (YfiA homologue)"/>
    <property type="match status" value="1"/>
</dbReference>
<dbReference type="RefSeq" id="WP_006627027.1">
    <property type="nucleotide sequence ID" value="NZ_ADFR01000007.1"/>
</dbReference>
<dbReference type="InterPro" id="IPR038416">
    <property type="entry name" value="Ribosom_S30AE_C_sf"/>
</dbReference>
<keyword evidence="2" id="KW-0963">Cytoplasm</keyword>